<accession>A0A255YW37</accession>
<dbReference type="SMART" id="SM00849">
    <property type="entry name" value="Lactamase_B"/>
    <property type="match status" value="1"/>
</dbReference>
<dbReference type="Pfam" id="PF17770">
    <property type="entry name" value="RNase_J_C"/>
    <property type="match status" value="1"/>
</dbReference>
<dbReference type="EMBL" id="NOXU01000030">
    <property type="protein sequence ID" value="OYQ33408.1"/>
    <property type="molecule type" value="Genomic_DNA"/>
</dbReference>
<evidence type="ECO:0000256" key="5">
    <source>
        <dbReference type="ARBA" id="ARBA00022839"/>
    </source>
</evidence>
<dbReference type="GO" id="GO:0046872">
    <property type="term" value="F:metal ion binding"/>
    <property type="evidence" value="ECO:0007669"/>
    <property type="project" value="UniProtKB-KW"/>
</dbReference>
<dbReference type="InterPro" id="IPR011108">
    <property type="entry name" value="RMMBL"/>
</dbReference>
<dbReference type="RefSeq" id="WP_094456851.1">
    <property type="nucleotide sequence ID" value="NZ_NOXU01000030.1"/>
</dbReference>
<dbReference type="Proteomes" id="UP000216998">
    <property type="component" value="Unassembled WGS sequence"/>
</dbReference>
<dbReference type="InterPro" id="IPR055132">
    <property type="entry name" value="RNase_J_b_CASP"/>
</dbReference>
<dbReference type="Gene3D" id="3.10.20.580">
    <property type="match status" value="1"/>
</dbReference>
<keyword evidence="3 8" id="KW-0378">Hydrolase</keyword>
<name>A0A255YW37_9PROT</name>
<gene>
    <name evidence="8" type="ORF">CHU95_13410</name>
</gene>
<evidence type="ECO:0000259" key="7">
    <source>
        <dbReference type="SMART" id="SM00849"/>
    </source>
</evidence>
<dbReference type="CDD" id="cd07714">
    <property type="entry name" value="RNaseJ_MBL-fold"/>
    <property type="match status" value="1"/>
</dbReference>
<keyword evidence="2" id="KW-0479">Metal-binding</keyword>
<evidence type="ECO:0000256" key="1">
    <source>
        <dbReference type="ARBA" id="ARBA00022722"/>
    </source>
</evidence>
<sequence length="561" mass="60989">MTEAKHLESKDFDPKALHFVPLGGAGEIGMNLNLYHHQGKWLMVDLGVSFGDETTPGVDIILPDTSFIEDRRGDLLGIVVTHAHEDHLGAIPHLWEDLRVPVWCTPFTASFLKAKLVETGLQNKVPIHIIPLGGRASIGPFDLELISLTHSIPEPNALVIRTSAGTVLHTGDWKLDPDPVIGLLADEDALKKLGREGVTAMICDSTNAMVPGTSGSEAAVQESFKELFGRFTDTRIAVTCFASNVARLHSIAIAAQAHDRQVALAGRSLWRINEAARANGYLSDLPPFLTEREAGYVPREKLVVICTGSQGEPRAALARIANDDHPDVVLERGDVVIFSAREIPGNEKGIAKIQNGLMRQGIQVITADEEFVHVSGHPARDELVQMYQWVRPKIAVPVHGEHRHLTVHAALARDCQVPEVVVPDDGMVIRLGPGPAANLGHVHAGKLCIDGKRIVPLTNMAMRGRTRMAQAGVSMVTLVMTPRGDLLADPKVTAIGLLEEDEVDEETADLIARVRLAVENLSKAARMDDAQVKEAARIAIRRSFSTSQGRKPLTEVHLVRI</sequence>
<dbReference type="Gene3D" id="3.40.50.10710">
    <property type="entry name" value="Metallo-hydrolase/oxidoreductase"/>
    <property type="match status" value="1"/>
</dbReference>
<evidence type="ECO:0000256" key="2">
    <source>
        <dbReference type="ARBA" id="ARBA00022723"/>
    </source>
</evidence>
<dbReference type="Gene3D" id="3.60.15.10">
    <property type="entry name" value="Ribonuclease Z/Hydroxyacylglutathione hydrolase-like"/>
    <property type="match status" value="1"/>
</dbReference>
<dbReference type="InterPro" id="IPR036866">
    <property type="entry name" value="RibonucZ/Hydroxyglut_hydro"/>
</dbReference>
<keyword evidence="1" id="KW-0540">Nuclease</keyword>
<evidence type="ECO:0000256" key="6">
    <source>
        <dbReference type="ARBA" id="ARBA00022884"/>
    </source>
</evidence>
<dbReference type="Pfam" id="PF22505">
    <property type="entry name" value="RNase_J_b_CASP"/>
    <property type="match status" value="1"/>
</dbReference>
<evidence type="ECO:0000256" key="3">
    <source>
        <dbReference type="ARBA" id="ARBA00022801"/>
    </source>
</evidence>
<keyword evidence="4" id="KW-0862">Zinc</keyword>
<dbReference type="InterPro" id="IPR001279">
    <property type="entry name" value="Metallo-B-lactamas"/>
</dbReference>
<keyword evidence="5" id="KW-0269">Exonuclease</keyword>
<comment type="caution">
    <text evidence="8">The sequence shown here is derived from an EMBL/GenBank/DDBJ whole genome shotgun (WGS) entry which is preliminary data.</text>
</comment>
<dbReference type="Pfam" id="PF07521">
    <property type="entry name" value="RMMBL"/>
    <property type="match status" value="1"/>
</dbReference>
<dbReference type="GO" id="GO:0003723">
    <property type="term" value="F:RNA binding"/>
    <property type="evidence" value="ECO:0007669"/>
    <property type="project" value="UniProtKB-KW"/>
</dbReference>
<dbReference type="SUPFAM" id="SSF56281">
    <property type="entry name" value="Metallo-hydrolase/oxidoreductase"/>
    <property type="match status" value="1"/>
</dbReference>
<dbReference type="OrthoDB" id="9770211at2"/>
<dbReference type="InterPro" id="IPR042173">
    <property type="entry name" value="RNase_J_2"/>
</dbReference>
<reference evidence="8 9" key="1">
    <citation type="submission" date="2017-07" db="EMBL/GenBank/DDBJ databases">
        <title>Niveispirillum cyanobacteriorum sp. nov., isolated from cyanobacterial aggregates in a eutrophic lake.</title>
        <authorList>
            <person name="Cai H."/>
        </authorList>
    </citation>
    <scope>NUCLEOTIDE SEQUENCE [LARGE SCALE GENOMIC DNA]</scope>
    <source>
        <strain evidence="9">TH1-14</strain>
    </source>
</reference>
<protein>
    <submittedName>
        <fullName evidence="8">MBL fold hydrolase</fullName>
    </submittedName>
</protein>
<organism evidence="8 9">
    <name type="scientific">Niveispirillum lacus</name>
    <dbReference type="NCBI Taxonomy" id="1981099"/>
    <lineage>
        <taxon>Bacteria</taxon>
        <taxon>Pseudomonadati</taxon>
        <taxon>Pseudomonadota</taxon>
        <taxon>Alphaproteobacteria</taxon>
        <taxon>Rhodospirillales</taxon>
        <taxon>Azospirillaceae</taxon>
        <taxon>Niveispirillum</taxon>
    </lineage>
</organism>
<evidence type="ECO:0000313" key="9">
    <source>
        <dbReference type="Proteomes" id="UP000216998"/>
    </source>
</evidence>
<dbReference type="GO" id="GO:0004527">
    <property type="term" value="F:exonuclease activity"/>
    <property type="evidence" value="ECO:0007669"/>
    <property type="project" value="UniProtKB-KW"/>
</dbReference>
<evidence type="ECO:0000313" key="8">
    <source>
        <dbReference type="EMBL" id="OYQ33408.1"/>
    </source>
</evidence>
<dbReference type="PANTHER" id="PTHR43694:SF1">
    <property type="entry name" value="RIBONUCLEASE J"/>
    <property type="match status" value="1"/>
</dbReference>
<dbReference type="PANTHER" id="PTHR43694">
    <property type="entry name" value="RIBONUCLEASE J"/>
    <property type="match status" value="1"/>
</dbReference>
<dbReference type="AlphaFoldDB" id="A0A255YW37"/>
<keyword evidence="9" id="KW-1185">Reference proteome</keyword>
<proteinExistence type="predicted"/>
<dbReference type="InterPro" id="IPR041636">
    <property type="entry name" value="RNase_J_C"/>
</dbReference>
<evidence type="ECO:0000256" key="4">
    <source>
        <dbReference type="ARBA" id="ARBA00022833"/>
    </source>
</evidence>
<dbReference type="Pfam" id="PF12706">
    <property type="entry name" value="Lactamase_B_2"/>
    <property type="match status" value="1"/>
</dbReference>
<feature type="domain" description="Metallo-beta-lactamase" evidence="7">
    <location>
        <begin position="29"/>
        <end position="224"/>
    </location>
</feature>
<keyword evidence="6" id="KW-0694">RNA-binding</keyword>